<evidence type="ECO:0000259" key="1">
    <source>
        <dbReference type="Pfam" id="PF18962"/>
    </source>
</evidence>
<dbReference type="RefSeq" id="WP_144077235.1">
    <property type="nucleotide sequence ID" value="NZ_CP076130.1"/>
</dbReference>
<organism evidence="2 3">
    <name type="scientific">Flammeovirga kamogawensis</name>
    <dbReference type="NCBI Taxonomy" id="373891"/>
    <lineage>
        <taxon>Bacteria</taxon>
        <taxon>Pseudomonadati</taxon>
        <taxon>Bacteroidota</taxon>
        <taxon>Cytophagia</taxon>
        <taxon>Cytophagales</taxon>
        <taxon>Flammeovirgaceae</taxon>
        <taxon>Flammeovirga</taxon>
    </lineage>
</organism>
<keyword evidence="2" id="KW-0614">Plasmid</keyword>
<protein>
    <submittedName>
        <fullName evidence="2">T9SS type A sorting domain-containing protein</fullName>
    </submittedName>
</protein>
<dbReference type="NCBIfam" id="TIGR04183">
    <property type="entry name" value="Por_Secre_tail"/>
    <property type="match status" value="1"/>
</dbReference>
<dbReference type="InterPro" id="IPR026444">
    <property type="entry name" value="Secre_tail"/>
</dbReference>
<dbReference type="EMBL" id="CP076130">
    <property type="protein sequence ID" value="QWG10745.1"/>
    <property type="molecule type" value="Genomic_DNA"/>
</dbReference>
<geneLocation type="plasmid" evidence="2 3">
    <name>p1</name>
</geneLocation>
<gene>
    <name evidence="2" type="ORF">KM029_25515</name>
</gene>
<reference evidence="2 3" key="1">
    <citation type="submission" date="2021-05" db="EMBL/GenBank/DDBJ databases">
        <title>Comparative genomic studies on the polysaccharide-degrading batcterial strains of the Flammeovirga genus.</title>
        <authorList>
            <person name="Zewei F."/>
            <person name="Zheng Z."/>
            <person name="Yu L."/>
            <person name="Ruyue G."/>
            <person name="Yanhong M."/>
            <person name="Yuanyuan C."/>
            <person name="Jingyan G."/>
            <person name="Wenjun H."/>
        </authorList>
    </citation>
    <scope>NUCLEOTIDE SEQUENCE [LARGE SCALE GENOMIC DNA]</scope>
    <source>
        <strain evidence="2 3">YS10</strain>
        <plasmid evidence="2 3">p1</plasmid>
    </source>
</reference>
<dbReference type="Pfam" id="PF18962">
    <property type="entry name" value="Por_Secre_tail"/>
    <property type="match status" value="1"/>
</dbReference>
<sequence length="384" mass="43788">MKHILIFSVLIMFLCVSSFKPLSTYGNDIIIKKGETVKWKNDNELKGSQKLIVRGNLIMKDKKLTLKDKSSIIVEPGGSFKAKEVYFEDNSEGKFHDKSKVEIGKFFSKSKETCLVNTQVFIAKEEFKIDKGTNIDGYGRIVVKGGRDKFMPENGSNIKVCVGSSTRNIDCDYNKRTTNLPIELTDFSVKIDNESVHLTWETAQEINNSHYIIEYSSDGVNFHILEQSIQGAGNSNTSQFYEIDHIKPNQEKLIYRLTQVDFDGKSTSWLREVYNEHNSNNTSEVLKVYPNPAQYELNILLSLLPDAETTFELININSGKHIIDQPHYNPTESKAVYNVKDLPAGTYILHVKDRNKVIYNGKVVVLNNRSRVNEEVTDDHENKD</sequence>
<dbReference type="Proteomes" id="UP000682802">
    <property type="component" value="Plasmid p1"/>
</dbReference>
<name>A0ABX8H6D1_9BACT</name>
<feature type="domain" description="Secretion system C-terminal sorting" evidence="1">
    <location>
        <begin position="288"/>
        <end position="365"/>
    </location>
</feature>
<evidence type="ECO:0000313" key="2">
    <source>
        <dbReference type="EMBL" id="QWG10745.1"/>
    </source>
</evidence>
<proteinExistence type="predicted"/>
<evidence type="ECO:0000313" key="3">
    <source>
        <dbReference type="Proteomes" id="UP000682802"/>
    </source>
</evidence>
<accession>A0ABX8H6D1</accession>
<keyword evidence="3" id="KW-1185">Reference proteome</keyword>